<evidence type="ECO:0000313" key="1">
    <source>
        <dbReference type="EMBL" id="GAA0378885.1"/>
    </source>
</evidence>
<keyword evidence="2" id="KW-1185">Reference proteome</keyword>
<gene>
    <name evidence="1" type="ORF">GCM10009093_02440</name>
</gene>
<name>A0ABP3HVA5_9CAUL</name>
<organism evidence="1 2">
    <name type="scientific">Brevundimonas terrae</name>
    <dbReference type="NCBI Taxonomy" id="363631"/>
    <lineage>
        <taxon>Bacteria</taxon>
        <taxon>Pseudomonadati</taxon>
        <taxon>Pseudomonadota</taxon>
        <taxon>Alphaproteobacteria</taxon>
        <taxon>Caulobacterales</taxon>
        <taxon>Caulobacteraceae</taxon>
        <taxon>Brevundimonas</taxon>
    </lineage>
</organism>
<protein>
    <submittedName>
        <fullName evidence="1">Uncharacterized protein</fullName>
    </submittedName>
</protein>
<dbReference type="EMBL" id="BAAAEJ010000002">
    <property type="protein sequence ID" value="GAA0378885.1"/>
    <property type="molecule type" value="Genomic_DNA"/>
</dbReference>
<dbReference type="Proteomes" id="UP001500791">
    <property type="component" value="Unassembled WGS sequence"/>
</dbReference>
<sequence length="190" mass="19891">MLAAVSVLALGACSRPQDKPVAPPSEAAGTIWLNEGVVLYMPDQIMKARIKVEDLSPYMRAVESAAKTVVEAQTGQKGTSGMLLLALRPEGQSKAWVVTGEPPMAQPVADAMIAATEAVPAPPVNEGTVLVGIQFHAFGGGTAPVSSGPPIPRDWYSHFSKHGGLLDDALMDKVWPQAAVAQNEAEEPAQ</sequence>
<accession>A0ABP3HVA5</accession>
<proteinExistence type="predicted"/>
<comment type="caution">
    <text evidence="1">The sequence shown here is derived from an EMBL/GenBank/DDBJ whole genome shotgun (WGS) entry which is preliminary data.</text>
</comment>
<reference evidence="2" key="1">
    <citation type="journal article" date="2019" name="Int. J. Syst. Evol. Microbiol.">
        <title>The Global Catalogue of Microorganisms (GCM) 10K type strain sequencing project: providing services to taxonomists for standard genome sequencing and annotation.</title>
        <authorList>
            <consortium name="The Broad Institute Genomics Platform"/>
            <consortium name="The Broad Institute Genome Sequencing Center for Infectious Disease"/>
            <person name="Wu L."/>
            <person name="Ma J."/>
        </authorList>
    </citation>
    <scope>NUCLEOTIDE SEQUENCE [LARGE SCALE GENOMIC DNA]</scope>
    <source>
        <strain evidence="2">JCM 13476</strain>
    </source>
</reference>
<evidence type="ECO:0000313" key="2">
    <source>
        <dbReference type="Proteomes" id="UP001500791"/>
    </source>
</evidence>